<comment type="caution">
    <text evidence="1">The sequence shown here is derived from an EMBL/GenBank/DDBJ whole genome shotgun (WGS) entry which is preliminary data.</text>
</comment>
<accession>A0A926HMF6</accession>
<name>A0A926HMF6_9FIRM</name>
<keyword evidence="2" id="KW-1185">Reference proteome</keyword>
<dbReference type="Proteomes" id="UP000651482">
    <property type="component" value="Unassembled WGS sequence"/>
</dbReference>
<protein>
    <submittedName>
        <fullName evidence="1">Uncharacterized protein</fullName>
    </submittedName>
</protein>
<evidence type="ECO:0000313" key="2">
    <source>
        <dbReference type="Proteomes" id="UP000651482"/>
    </source>
</evidence>
<dbReference type="RefSeq" id="WP_249318421.1">
    <property type="nucleotide sequence ID" value="NZ_JACRSN010000004.1"/>
</dbReference>
<proteinExistence type="predicted"/>
<dbReference type="EMBL" id="JACRSN010000004">
    <property type="protein sequence ID" value="MBC8533087.1"/>
    <property type="molecule type" value="Genomic_DNA"/>
</dbReference>
<dbReference type="AlphaFoldDB" id="A0A926HMF6"/>
<reference evidence="1" key="1">
    <citation type="submission" date="2020-08" db="EMBL/GenBank/DDBJ databases">
        <title>Genome public.</title>
        <authorList>
            <person name="Liu C."/>
            <person name="Sun Q."/>
        </authorList>
    </citation>
    <scope>NUCLEOTIDE SEQUENCE</scope>
    <source>
        <strain evidence="1">NSJ-40</strain>
    </source>
</reference>
<evidence type="ECO:0000313" key="1">
    <source>
        <dbReference type="EMBL" id="MBC8533087.1"/>
    </source>
</evidence>
<organism evidence="1 2">
    <name type="scientific">Yeguia hominis</name>
    <dbReference type="NCBI Taxonomy" id="2763662"/>
    <lineage>
        <taxon>Bacteria</taxon>
        <taxon>Bacillati</taxon>
        <taxon>Bacillota</taxon>
        <taxon>Clostridia</taxon>
        <taxon>Eubacteriales</taxon>
        <taxon>Yeguiaceae</taxon>
        <taxon>Yeguia</taxon>
    </lineage>
</organism>
<gene>
    <name evidence="1" type="ORF">IAG03_03515</name>
</gene>
<sequence>MNAAILGELIHLYEENMDTLYGGAHNEIFKWRALKTFQREWFRNDYPDFASRFNAATKDFSVLIDNSRMHPRNAVVKLCEKDSAEVEHLFCDVLFAEDHGDLKLRQEHMDQFLDGMERLRIAYYPGSWSFKHDRHAASAYLAMYAPEDNYIYKYSEAAQMVAYGEYGFDIGSGGSFDLSKYYQMCDEIVDQLKAHPEFLRKHFDKLRSDDHCAEERSLHLLAFDLIYCCRTYGYYKEIPYVPKAKSPKRTKVIERQEADAAIRQARIADITAQIKDLRASLPDVSDISLVNVAVTSRLYGGGMVTEHNLNTIRVRFPGATKTFILDAKFPQRPTFENDADVVAAYTEYTSISGKIEKLEKQLKQLGG</sequence>